<protein>
    <submittedName>
        <fullName evidence="1">Uncharacterized protein</fullName>
    </submittedName>
</protein>
<proteinExistence type="predicted"/>
<organism evidence="1 2">
    <name type="scientific">Saccharophagus degradans (strain 2-40 / ATCC 43961 / DSM 17024)</name>
    <dbReference type="NCBI Taxonomy" id="203122"/>
    <lineage>
        <taxon>Bacteria</taxon>
        <taxon>Pseudomonadati</taxon>
        <taxon>Pseudomonadota</taxon>
        <taxon>Gammaproteobacteria</taxon>
        <taxon>Cellvibrionales</taxon>
        <taxon>Cellvibrionaceae</taxon>
        <taxon>Saccharophagus</taxon>
    </lineage>
</organism>
<accession>Q21NM5</accession>
<gene>
    <name evidence="1" type="ordered locus">Sde_0440</name>
</gene>
<sequence>MKRKLEVEAFKEVRKVVHTWKPIAWAAYDDDEPDLDPSDPDYESAKSMLEDELNSTIKSIVKQLHRVKTENDMIFTLHRAFTELDNRVAKIDCTKYGKDLFYTLKKVGAI</sequence>
<dbReference type="GeneID" id="98612139"/>
<dbReference type="Proteomes" id="UP000001947">
    <property type="component" value="Chromosome"/>
</dbReference>
<keyword evidence="2" id="KW-1185">Reference proteome</keyword>
<dbReference type="OrthoDB" id="9837842at2"/>
<dbReference type="EMBL" id="CP000282">
    <property type="protein sequence ID" value="ABD79704.1"/>
    <property type="molecule type" value="Genomic_DNA"/>
</dbReference>
<dbReference type="AlphaFoldDB" id="Q21NM5"/>
<dbReference type="RefSeq" id="WP_011466928.1">
    <property type="nucleotide sequence ID" value="NC_007912.1"/>
</dbReference>
<evidence type="ECO:0000313" key="2">
    <source>
        <dbReference type="Proteomes" id="UP000001947"/>
    </source>
</evidence>
<evidence type="ECO:0000313" key="1">
    <source>
        <dbReference type="EMBL" id="ABD79704.1"/>
    </source>
</evidence>
<dbReference type="HOGENOM" id="CLU_2169235_0_0_6"/>
<reference evidence="1 2" key="1">
    <citation type="journal article" date="2008" name="PLoS Genet.">
        <title>Complete genome sequence of the complex carbohydrate-degrading marine bacterium, Saccharophagus degradans strain 2-40 T.</title>
        <authorList>
            <person name="Weiner R.M."/>
            <person name="Taylor L.E.II."/>
            <person name="Henrissat B."/>
            <person name="Hauser L."/>
            <person name="Land M."/>
            <person name="Coutinho P.M."/>
            <person name="Rancurel C."/>
            <person name="Saunders E.H."/>
            <person name="Longmire A.G."/>
            <person name="Zhang H."/>
            <person name="Bayer E.A."/>
            <person name="Gilbert H.J."/>
            <person name="Larimer F."/>
            <person name="Zhulin I.B."/>
            <person name="Ekborg N.A."/>
            <person name="Lamed R."/>
            <person name="Richardson P.M."/>
            <person name="Borovok I."/>
            <person name="Hutcheson S."/>
        </authorList>
    </citation>
    <scope>NUCLEOTIDE SEQUENCE [LARGE SCALE GENOMIC DNA]</scope>
    <source>
        <strain evidence="2">2-40 / ATCC 43961 / DSM 17024</strain>
    </source>
</reference>
<name>Q21NM5_SACD2</name>
<dbReference type="KEGG" id="sde:Sde_0440"/>